<dbReference type="Proteomes" id="UP001054889">
    <property type="component" value="Unassembled WGS sequence"/>
</dbReference>
<dbReference type="CDD" id="cd06572">
    <property type="entry name" value="Histidinol_dh"/>
    <property type="match status" value="1"/>
</dbReference>
<dbReference type="PRINTS" id="PR00083">
    <property type="entry name" value="HOLDHDRGNASE"/>
</dbReference>
<reference evidence="20" key="2">
    <citation type="submission" date="2021-12" db="EMBL/GenBank/DDBJ databases">
        <title>Resequencing data analysis of finger millet.</title>
        <authorList>
            <person name="Hatakeyama M."/>
            <person name="Aluri S."/>
            <person name="Balachadran M.T."/>
            <person name="Sivarajan S.R."/>
            <person name="Poveda L."/>
            <person name="Shimizu-Inatsugi R."/>
            <person name="Schlapbach R."/>
            <person name="Sreeman S.M."/>
            <person name="Shimizu K.K."/>
        </authorList>
    </citation>
    <scope>NUCLEOTIDE SEQUENCE</scope>
</reference>
<dbReference type="GO" id="GO:0004399">
    <property type="term" value="F:histidinol dehydrogenase activity"/>
    <property type="evidence" value="ECO:0007669"/>
    <property type="project" value="UniProtKB-EC"/>
</dbReference>
<evidence type="ECO:0000256" key="9">
    <source>
        <dbReference type="ARBA" id="ARBA00022640"/>
    </source>
</evidence>
<evidence type="ECO:0000256" key="18">
    <source>
        <dbReference type="RuleBase" id="RU004175"/>
    </source>
</evidence>
<evidence type="ECO:0000256" key="6">
    <source>
        <dbReference type="ARBA" id="ARBA00012965"/>
    </source>
</evidence>
<gene>
    <name evidence="20" type="primary">gb10731</name>
    <name evidence="20" type="ORF">PR202_gb10731</name>
</gene>
<evidence type="ECO:0000256" key="16">
    <source>
        <dbReference type="ARBA" id="ARBA00049489"/>
    </source>
</evidence>
<evidence type="ECO:0000313" key="20">
    <source>
        <dbReference type="EMBL" id="GJN23112.1"/>
    </source>
</evidence>
<dbReference type="InterPro" id="IPR012131">
    <property type="entry name" value="Hstdl_DH"/>
</dbReference>
<comment type="caution">
    <text evidence="20">The sequence shown here is derived from an EMBL/GenBank/DDBJ whole genome shotgun (WGS) entry which is preliminary data.</text>
</comment>
<evidence type="ECO:0000256" key="8">
    <source>
        <dbReference type="ARBA" id="ARBA00022605"/>
    </source>
</evidence>
<evidence type="ECO:0000256" key="5">
    <source>
        <dbReference type="ARBA" id="ARBA00010178"/>
    </source>
</evidence>
<evidence type="ECO:0000256" key="12">
    <source>
        <dbReference type="ARBA" id="ARBA00022946"/>
    </source>
</evidence>
<dbReference type="HAMAP" id="MF_01024">
    <property type="entry name" value="HisD"/>
    <property type="match status" value="1"/>
</dbReference>
<comment type="function">
    <text evidence="2">Catalyzes the sequential NAD-dependent oxidations of L-histidinol to L-histidinaldehyde and then to L-histidine.</text>
</comment>
<dbReference type="GO" id="GO:0000105">
    <property type="term" value="P:L-histidine biosynthetic process"/>
    <property type="evidence" value="ECO:0007669"/>
    <property type="project" value="UniProtKB-KW"/>
</dbReference>
<dbReference type="FunFam" id="3.40.50.1980:FF:000011">
    <property type="entry name" value="Histidinol dehydrogenase, chloroplastic"/>
    <property type="match status" value="1"/>
</dbReference>
<dbReference type="PROSITE" id="PS00611">
    <property type="entry name" value="HISOL_DEHYDROGENASE"/>
    <property type="match status" value="1"/>
</dbReference>
<comment type="similarity">
    <text evidence="5 18">Belongs to the histidinol dehydrogenase family.</text>
</comment>
<keyword evidence="7" id="KW-0150">Chloroplast</keyword>
<evidence type="ECO:0000256" key="13">
    <source>
        <dbReference type="ARBA" id="ARBA00023002"/>
    </source>
</evidence>
<keyword evidence="13" id="KW-0560">Oxidoreductase</keyword>
<keyword evidence="21" id="KW-1185">Reference proteome</keyword>
<dbReference type="Gene3D" id="1.20.5.1300">
    <property type="match status" value="1"/>
</dbReference>
<evidence type="ECO:0000256" key="17">
    <source>
        <dbReference type="ARBA" id="ARBA00069347"/>
    </source>
</evidence>
<dbReference type="Gene3D" id="3.40.50.1980">
    <property type="entry name" value="Nitrogenase molybdenum iron protein domain"/>
    <property type="match status" value="2"/>
</dbReference>
<protein>
    <recommendedName>
        <fullName evidence="17">Histidinol dehydrogenase, chloroplastic</fullName>
        <ecNumber evidence="6">1.1.1.23</ecNumber>
    </recommendedName>
</protein>
<dbReference type="EC" id="1.1.1.23" evidence="6"/>
<evidence type="ECO:0000256" key="11">
    <source>
        <dbReference type="ARBA" id="ARBA00022833"/>
    </source>
</evidence>
<comment type="catalytic activity">
    <reaction evidence="16">
        <text>L-histidinol + 2 NAD(+) + H2O = L-histidine + 2 NADH + 3 H(+)</text>
        <dbReference type="Rhea" id="RHEA:20641"/>
        <dbReference type="ChEBI" id="CHEBI:15377"/>
        <dbReference type="ChEBI" id="CHEBI:15378"/>
        <dbReference type="ChEBI" id="CHEBI:57540"/>
        <dbReference type="ChEBI" id="CHEBI:57595"/>
        <dbReference type="ChEBI" id="CHEBI:57699"/>
        <dbReference type="ChEBI" id="CHEBI:57945"/>
        <dbReference type="EC" id="1.1.1.23"/>
    </reaction>
</comment>
<name>A0AAV5EKR1_ELECO</name>
<dbReference type="EMBL" id="BQKI01000076">
    <property type="protein sequence ID" value="GJN23112.1"/>
    <property type="molecule type" value="Genomic_DNA"/>
</dbReference>
<keyword evidence="14" id="KW-0520">NAD</keyword>
<sequence>MNPLLNRSASPSGVTQLQSHSDNGAGFYNGSYSFLDTRPCTSRFSSGSLTSEDSPALTPRLLSFKSSSSPENYSEWPAASRSNRYLFDANAKTRGAEYLDLMRMEVDAQISKLKGGVTGLESYALPYNHHAHLGTSLDVMLIEIDERFNALKLLMAAVFRQVKEMLGSVNLSVSDIQWENELQLEVFGVTIGECISALQEELERKLYDQISVTNTMSKNWKESIAQFAAMREELGALCKLLLPSVSEAHISQSKHESSGNKSNRWKYNFFGKKFKEDLSPRAEESKSFRKQKSFGAKDVISEKSNFRHLNGMNREDVINYFKSEIGKLKRMHESALQEKTEELFRLKREKGSQALKNDVEFEPLRKKIPEIVSRMDQIISKNIKIPAVCMTHDELDERCRLASRTNALYYENQHLRGLLADKMKDATELSSQLSESSRELSLQLSSEDELLRQLDKIKEQYEDLRIEGEVRDGLYRTVSRKLFDDYISNMDGAALNFHAKISSLEDVISEKDKALHLSNEENRKLREQVAQLEKGHLIQDHQEDPEVIKQESTDTVLRDIEVEPHTSPRRSQVQDLEYDELIKLNSSLEIASGALKKTDKKNMDRSSSHAKNEQEKQLECILVSIMKLSKEFVDIEQKLSAERTENRSEDLSDHCNHMVRQAVVLTKIGLWYKQMLETRRFELQKAEAKVAILGDKVNAHLSLLQKIYVTLDRYSPTLQYHPALLDTFLKTCKLVADLRTKQKEDDTTPVDTDGGDLHLSHLLAVAAAAAVETPPLHSLLPLARSAAAARRKLESRIWFRSPLCLPEGLSTTCVMKSYRLSELSDSEVNGLKARPRIDFTSIFGTVNPIVEDVRVRGDAAVKDYTEKFDKVALDDVVVRVSDLPDAELDPAVKEAFDVAYDNIYAFHVSQKLPERTVENMKGVRCKRITRCIGSVGLYVPGGTAVLPSTALMLAVPAQIAGCKTIVLATPPSRDGSICKEVLYCAKRLAISAMAWGTASCPKVEKIFGPGNQYVTAAKMILQNSEAMVSIDMPAGPSEVLVIADKYANPVHVAADLLSQAEHGPDSQVVLVIAGDGVNLGAIEAEVSKQCNALPRGEFASKALSHSFTVFARDMVEAIAFSNMYAPEHLIVNVKDAEQWEELIENAGSVFMGQWTPESVGDYASGTNHVLPTYGYARMYSGVSLNSFLKYITVQSLTEEGLRRLGPHVAKMAEVEGLEAHKRAVTLRLQEVEATVTVEVSSTGVSNNGNHLVLDDWEKGYSIYRLGEDDFHSDLAAAAASSPGVCVEAPHALAPSFAAHI</sequence>
<dbReference type="FunFam" id="3.40.50.1980:FF:000019">
    <property type="entry name" value="Histidinol dehydrogenase, chloroplastic"/>
    <property type="match status" value="1"/>
</dbReference>
<dbReference type="InterPro" id="IPR016161">
    <property type="entry name" value="Ald_DH/histidinol_DH"/>
</dbReference>
<evidence type="ECO:0000256" key="14">
    <source>
        <dbReference type="ARBA" id="ARBA00023027"/>
    </source>
</evidence>
<dbReference type="GO" id="GO:0009570">
    <property type="term" value="C:chloroplast stroma"/>
    <property type="evidence" value="ECO:0007669"/>
    <property type="project" value="TreeGrafter"/>
</dbReference>
<comment type="subcellular location">
    <subcellularLocation>
        <location evidence="3">Plastid</location>
        <location evidence="3">Chloroplast</location>
    </subcellularLocation>
</comment>
<reference evidence="20" key="1">
    <citation type="journal article" date="2018" name="DNA Res.">
        <title>Multiple hybrid de novo genome assembly of finger millet, an orphan allotetraploid crop.</title>
        <authorList>
            <person name="Hatakeyama M."/>
            <person name="Aluri S."/>
            <person name="Balachadran M.T."/>
            <person name="Sivarajan S.R."/>
            <person name="Patrignani A."/>
            <person name="Gruter S."/>
            <person name="Poveda L."/>
            <person name="Shimizu-Inatsugi R."/>
            <person name="Baeten J."/>
            <person name="Francoijs K.J."/>
            <person name="Nataraja K.N."/>
            <person name="Reddy Y.A.N."/>
            <person name="Phadnis S."/>
            <person name="Ravikumar R.L."/>
            <person name="Schlapbach R."/>
            <person name="Sreeman S.M."/>
            <person name="Shimizu K.K."/>
        </authorList>
    </citation>
    <scope>NUCLEOTIDE SEQUENCE</scope>
</reference>
<evidence type="ECO:0000256" key="2">
    <source>
        <dbReference type="ARBA" id="ARBA00003850"/>
    </source>
</evidence>
<dbReference type="SUPFAM" id="SSF53720">
    <property type="entry name" value="ALDH-like"/>
    <property type="match status" value="1"/>
</dbReference>
<dbReference type="InterPro" id="IPR001692">
    <property type="entry name" value="Histidinol_DH_CS"/>
</dbReference>
<evidence type="ECO:0000256" key="1">
    <source>
        <dbReference type="ARBA" id="ARBA00001947"/>
    </source>
</evidence>
<keyword evidence="11" id="KW-0862">Zinc</keyword>
<evidence type="ECO:0000256" key="10">
    <source>
        <dbReference type="ARBA" id="ARBA00022723"/>
    </source>
</evidence>
<dbReference type="FunFam" id="1.20.5.1300:FF:000002">
    <property type="entry name" value="Histidinol dehydrogenase, chloroplastic"/>
    <property type="match status" value="1"/>
</dbReference>
<dbReference type="GO" id="GO:0005829">
    <property type="term" value="C:cytosol"/>
    <property type="evidence" value="ECO:0007669"/>
    <property type="project" value="TreeGrafter"/>
</dbReference>
<evidence type="ECO:0000256" key="19">
    <source>
        <dbReference type="SAM" id="MobiDB-lite"/>
    </source>
</evidence>
<comment type="cofactor">
    <cofactor evidence="1">
        <name>Zn(2+)</name>
        <dbReference type="ChEBI" id="CHEBI:29105"/>
    </cofactor>
</comment>
<evidence type="ECO:0000256" key="3">
    <source>
        <dbReference type="ARBA" id="ARBA00004229"/>
    </source>
</evidence>
<proteinExistence type="inferred from homology"/>
<comment type="pathway">
    <text evidence="4">Amino-acid biosynthesis; L-histidine biosynthesis; L-histidine from 5-phospho-alpha-D-ribose 1-diphosphate: step 9/9.</text>
</comment>
<accession>A0AAV5EKR1</accession>
<dbReference type="NCBIfam" id="TIGR00069">
    <property type="entry name" value="hisD"/>
    <property type="match status" value="1"/>
</dbReference>
<dbReference type="GO" id="GO:0046872">
    <property type="term" value="F:metal ion binding"/>
    <property type="evidence" value="ECO:0007669"/>
    <property type="project" value="UniProtKB-KW"/>
</dbReference>
<evidence type="ECO:0000256" key="7">
    <source>
        <dbReference type="ARBA" id="ARBA00022528"/>
    </source>
</evidence>
<evidence type="ECO:0000256" key="15">
    <source>
        <dbReference type="ARBA" id="ARBA00023102"/>
    </source>
</evidence>
<organism evidence="20 21">
    <name type="scientific">Eleusine coracana subsp. coracana</name>
    <dbReference type="NCBI Taxonomy" id="191504"/>
    <lineage>
        <taxon>Eukaryota</taxon>
        <taxon>Viridiplantae</taxon>
        <taxon>Streptophyta</taxon>
        <taxon>Embryophyta</taxon>
        <taxon>Tracheophyta</taxon>
        <taxon>Spermatophyta</taxon>
        <taxon>Magnoliopsida</taxon>
        <taxon>Liliopsida</taxon>
        <taxon>Poales</taxon>
        <taxon>Poaceae</taxon>
        <taxon>PACMAD clade</taxon>
        <taxon>Chloridoideae</taxon>
        <taxon>Cynodonteae</taxon>
        <taxon>Eleusininae</taxon>
        <taxon>Eleusine</taxon>
    </lineage>
</organism>
<dbReference type="PANTHER" id="PTHR21256:SF2">
    <property type="entry name" value="HISTIDINE BIOSYNTHESIS TRIFUNCTIONAL PROTEIN"/>
    <property type="match status" value="1"/>
</dbReference>
<keyword evidence="12" id="KW-0809">Transit peptide</keyword>
<dbReference type="Pfam" id="PF00815">
    <property type="entry name" value="Histidinol_dh"/>
    <property type="match status" value="1"/>
</dbReference>
<feature type="region of interest" description="Disordered" evidence="19">
    <location>
        <begin position="1"/>
        <end position="20"/>
    </location>
</feature>
<dbReference type="PANTHER" id="PTHR21256">
    <property type="entry name" value="HISTIDINOL DEHYDROGENASE HDH"/>
    <property type="match status" value="1"/>
</dbReference>
<evidence type="ECO:0000313" key="21">
    <source>
        <dbReference type="Proteomes" id="UP001054889"/>
    </source>
</evidence>
<evidence type="ECO:0000256" key="4">
    <source>
        <dbReference type="ARBA" id="ARBA00004940"/>
    </source>
</evidence>
<keyword evidence="15" id="KW-0368">Histidine biosynthesis</keyword>
<dbReference type="GO" id="GO:0051287">
    <property type="term" value="F:NAD binding"/>
    <property type="evidence" value="ECO:0007669"/>
    <property type="project" value="InterPro"/>
</dbReference>
<keyword evidence="9" id="KW-0934">Plastid</keyword>
<keyword evidence="10" id="KW-0479">Metal-binding</keyword>
<keyword evidence="8" id="KW-0028">Amino-acid biosynthesis</keyword>